<dbReference type="SMART" id="SM00342">
    <property type="entry name" value="HTH_ARAC"/>
    <property type="match status" value="1"/>
</dbReference>
<dbReference type="OrthoDB" id="9816461at2"/>
<sequence length="327" mass="36856">MAPPQMALVDHWNDQEAWTTARVAPDRQFDCWRDFVVDAHMHWAIKPVRCDHFPAFIRQGRFDGFRVTHLTSLLGGIVGVRGSREIAQDAEALYNLIYIADGSIELAIGGDAIALTPGTFALWDTTRPMTFTTGQNLRQVTFAVPQAQLRRVLPRADDYVGRKLEATAGVSRLFIDHLLSLDDSFGALPRNTAGHVLNATMELLAATLTAKVPLPEHGGSSTLLRQIVDYTLRHLEQPDLSTRQIAAANGISERHLHRLFEPLQATPAVWIRQQRLERCRRELRDATHLSITDIAYRWGFRDSGTFSKIFRREFGVCPRELRAGRLS</sequence>
<dbReference type="GO" id="GO:0043565">
    <property type="term" value="F:sequence-specific DNA binding"/>
    <property type="evidence" value="ECO:0007669"/>
    <property type="project" value="InterPro"/>
</dbReference>
<dbReference type="Pfam" id="PF12833">
    <property type="entry name" value="HTH_18"/>
    <property type="match status" value="1"/>
</dbReference>
<dbReference type="AlphaFoldDB" id="A0A4R7PBD3"/>
<dbReference type="PANTHER" id="PTHR46796">
    <property type="entry name" value="HTH-TYPE TRANSCRIPTIONAL ACTIVATOR RHAS-RELATED"/>
    <property type="match status" value="1"/>
</dbReference>
<dbReference type="PRINTS" id="PR00032">
    <property type="entry name" value="HTHARAC"/>
</dbReference>
<dbReference type="RefSeq" id="WP_133879976.1">
    <property type="nucleotide sequence ID" value="NZ_MWIN01000039.1"/>
</dbReference>
<dbReference type="InterPro" id="IPR035418">
    <property type="entry name" value="AraC-bd_2"/>
</dbReference>
<feature type="domain" description="HTH araC/xylS-type" evidence="4">
    <location>
        <begin position="225"/>
        <end position="324"/>
    </location>
</feature>
<dbReference type="InterPro" id="IPR050204">
    <property type="entry name" value="AraC_XylS_family_regulators"/>
</dbReference>
<dbReference type="InterPro" id="IPR020449">
    <property type="entry name" value="Tscrpt_reg_AraC-type_HTH"/>
</dbReference>
<dbReference type="Pfam" id="PF14525">
    <property type="entry name" value="AraC_binding_2"/>
    <property type="match status" value="1"/>
</dbReference>
<dbReference type="PROSITE" id="PS01124">
    <property type="entry name" value="HTH_ARAC_FAMILY_2"/>
    <property type="match status" value="1"/>
</dbReference>
<comment type="caution">
    <text evidence="5">The sequence shown here is derived from an EMBL/GenBank/DDBJ whole genome shotgun (WGS) entry which is preliminary data.</text>
</comment>
<dbReference type="InterPro" id="IPR018060">
    <property type="entry name" value="HTH_AraC"/>
</dbReference>
<keyword evidence="2" id="KW-0238">DNA-binding</keyword>
<dbReference type="EMBL" id="SOBT01000008">
    <property type="protein sequence ID" value="TDU31394.1"/>
    <property type="molecule type" value="Genomic_DNA"/>
</dbReference>
<dbReference type="Gene3D" id="1.10.10.60">
    <property type="entry name" value="Homeodomain-like"/>
    <property type="match status" value="1"/>
</dbReference>
<name>A0A4R7PBD3_9GAMM</name>
<keyword evidence="6" id="KW-1185">Reference proteome</keyword>
<evidence type="ECO:0000259" key="4">
    <source>
        <dbReference type="PROSITE" id="PS01124"/>
    </source>
</evidence>
<dbReference type="GO" id="GO:0003700">
    <property type="term" value="F:DNA-binding transcription factor activity"/>
    <property type="evidence" value="ECO:0007669"/>
    <property type="project" value="InterPro"/>
</dbReference>
<evidence type="ECO:0000313" key="6">
    <source>
        <dbReference type="Proteomes" id="UP000295341"/>
    </source>
</evidence>
<gene>
    <name evidence="5" type="ORF">DFR24_0762</name>
</gene>
<proteinExistence type="predicted"/>
<organism evidence="5 6">
    <name type="scientific">Panacagrimonas perspica</name>
    <dbReference type="NCBI Taxonomy" id="381431"/>
    <lineage>
        <taxon>Bacteria</taxon>
        <taxon>Pseudomonadati</taxon>
        <taxon>Pseudomonadota</taxon>
        <taxon>Gammaproteobacteria</taxon>
        <taxon>Nevskiales</taxon>
        <taxon>Nevskiaceae</taxon>
        <taxon>Panacagrimonas</taxon>
    </lineage>
</organism>
<evidence type="ECO:0000256" key="1">
    <source>
        <dbReference type="ARBA" id="ARBA00023015"/>
    </source>
</evidence>
<evidence type="ECO:0000256" key="3">
    <source>
        <dbReference type="ARBA" id="ARBA00023163"/>
    </source>
</evidence>
<dbReference type="InterPro" id="IPR009057">
    <property type="entry name" value="Homeodomain-like_sf"/>
</dbReference>
<dbReference type="PANTHER" id="PTHR46796:SF6">
    <property type="entry name" value="ARAC SUBFAMILY"/>
    <property type="match status" value="1"/>
</dbReference>
<keyword evidence="3" id="KW-0804">Transcription</keyword>
<dbReference type="Proteomes" id="UP000295341">
    <property type="component" value="Unassembled WGS sequence"/>
</dbReference>
<evidence type="ECO:0000256" key="2">
    <source>
        <dbReference type="ARBA" id="ARBA00023125"/>
    </source>
</evidence>
<dbReference type="SUPFAM" id="SSF46689">
    <property type="entry name" value="Homeodomain-like"/>
    <property type="match status" value="1"/>
</dbReference>
<keyword evidence="1" id="KW-0805">Transcription regulation</keyword>
<accession>A0A4R7PBD3</accession>
<protein>
    <submittedName>
        <fullName evidence="5">AraC-like protein</fullName>
    </submittedName>
</protein>
<reference evidence="5 6" key="1">
    <citation type="submission" date="2019-03" db="EMBL/GenBank/DDBJ databases">
        <title>Genomic Encyclopedia of Type Strains, Phase IV (KMG-IV): sequencing the most valuable type-strain genomes for metagenomic binning, comparative biology and taxonomic classification.</title>
        <authorList>
            <person name="Goeker M."/>
        </authorList>
    </citation>
    <scope>NUCLEOTIDE SEQUENCE [LARGE SCALE GENOMIC DNA]</scope>
    <source>
        <strain evidence="5 6">DSM 26377</strain>
    </source>
</reference>
<evidence type="ECO:0000313" key="5">
    <source>
        <dbReference type="EMBL" id="TDU31394.1"/>
    </source>
</evidence>